<keyword evidence="2 5" id="KW-0238">DNA-binding</keyword>
<dbReference type="SMART" id="SM00339">
    <property type="entry name" value="FH"/>
    <property type="match status" value="1"/>
</dbReference>
<comment type="caution">
    <text evidence="8">The sequence shown here is derived from an EMBL/GenBank/DDBJ whole genome shotgun (WGS) entry which is preliminary data.</text>
</comment>
<dbReference type="SUPFAM" id="SSF46785">
    <property type="entry name" value="Winged helix' DNA-binding domain"/>
    <property type="match status" value="1"/>
</dbReference>
<dbReference type="InterPro" id="IPR030456">
    <property type="entry name" value="TF_fork_head_CS_2"/>
</dbReference>
<evidence type="ECO:0000313" key="9">
    <source>
        <dbReference type="Proteomes" id="UP001626550"/>
    </source>
</evidence>
<dbReference type="InterPro" id="IPR047513">
    <property type="entry name" value="FOXJ1"/>
</dbReference>
<sequence length="462" mass="52018">MNILAEKLRSNLAYKQGDLKEADDSLTNLNWLYDANPLRHSNGDQGASSVSSRVSNAPLKVSVDDLEAQAKQAFAGSLFDPLVRHEYRTKWTGKPPFPYATLICLAMKEMGKPKVTLSDIYGWIIGNFAYYRYTDSSWQNSVRHNLSLNKCFEKVPREKGERGKGGFWRVNPKYSDWMESNITKCRKVAPPPGPPPPVPRAMLIQLQSEQGRNINDPDFDASELIGRSLYMPVQIQQQQAFSVSESCSTFKQAPFYVQRPLLSRRKPMEMRQSGSEEEMDEDQLLDAALPRNYSRTLNTKTLNKRKRALAHIRIPFSGGPSNCNAEASQMQSTLLYASPQTMSRAPLRQSLRARRPVGTYFKMHEGVLSSSDEDQERRRRGSKSEIHSDELVEILNDLPSFDTLDGPSRASTSTPPSGVLGSEDDPIWPSITLTSLNQINCAEEEANLGFLPQIYSSHSEQF</sequence>
<dbReference type="FunFam" id="1.10.10.10:FF:000135">
    <property type="entry name" value="forkhead box protein G1"/>
    <property type="match status" value="1"/>
</dbReference>
<protein>
    <recommendedName>
        <fullName evidence="7">Fork-head domain-containing protein</fullName>
    </recommendedName>
</protein>
<dbReference type="Gene3D" id="1.10.10.10">
    <property type="entry name" value="Winged helix-like DNA-binding domain superfamily/Winged helix DNA-binding domain"/>
    <property type="match status" value="1"/>
</dbReference>
<reference evidence="8 9" key="1">
    <citation type="submission" date="2024-11" db="EMBL/GenBank/DDBJ databases">
        <title>Adaptive evolution of stress response genes in parasites aligns with host niche diversity.</title>
        <authorList>
            <person name="Hahn C."/>
            <person name="Resl P."/>
        </authorList>
    </citation>
    <scope>NUCLEOTIDE SEQUENCE [LARGE SCALE GENOMIC DNA]</scope>
    <source>
        <strain evidence="8">EGGRZ-B1_66</strain>
        <tissue evidence="8">Body</tissue>
    </source>
</reference>
<dbReference type="PROSITE" id="PS00658">
    <property type="entry name" value="FORK_HEAD_2"/>
    <property type="match status" value="1"/>
</dbReference>
<evidence type="ECO:0000256" key="2">
    <source>
        <dbReference type="ARBA" id="ARBA00023125"/>
    </source>
</evidence>
<accession>A0ABD2PWZ5</accession>
<dbReference type="GO" id="GO:0006355">
    <property type="term" value="P:regulation of DNA-templated transcription"/>
    <property type="evidence" value="ECO:0007669"/>
    <property type="project" value="UniProtKB-ARBA"/>
</dbReference>
<evidence type="ECO:0000256" key="3">
    <source>
        <dbReference type="ARBA" id="ARBA00023163"/>
    </source>
</evidence>
<name>A0ABD2PWZ5_9PLAT</name>
<organism evidence="8 9">
    <name type="scientific">Cichlidogyrus casuarinus</name>
    <dbReference type="NCBI Taxonomy" id="1844966"/>
    <lineage>
        <taxon>Eukaryota</taxon>
        <taxon>Metazoa</taxon>
        <taxon>Spiralia</taxon>
        <taxon>Lophotrochozoa</taxon>
        <taxon>Platyhelminthes</taxon>
        <taxon>Monogenea</taxon>
        <taxon>Monopisthocotylea</taxon>
        <taxon>Dactylogyridea</taxon>
        <taxon>Ancyrocephalidae</taxon>
        <taxon>Cichlidogyrus</taxon>
    </lineage>
</organism>
<dbReference type="PANTHER" id="PTHR46805">
    <property type="entry name" value="FORKHEAD BOX PROTEIN J1"/>
    <property type="match status" value="1"/>
</dbReference>
<proteinExistence type="predicted"/>
<comment type="subcellular location">
    <subcellularLocation>
        <location evidence="5">Nucleus</location>
    </subcellularLocation>
</comment>
<evidence type="ECO:0000259" key="7">
    <source>
        <dbReference type="PROSITE" id="PS50039"/>
    </source>
</evidence>
<keyword evidence="9" id="KW-1185">Reference proteome</keyword>
<keyword evidence="3" id="KW-0804">Transcription</keyword>
<feature type="domain" description="Fork-head" evidence="7">
    <location>
        <begin position="94"/>
        <end position="188"/>
    </location>
</feature>
<dbReference type="InterPro" id="IPR047512">
    <property type="entry name" value="FH_FOXJ1"/>
</dbReference>
<keyword evidence="4 5" id="KW-0539">Nucleus</keyword>
<gene>
    <name evidence="8" type="ORF">Ciccas_009459</name>
</gene>
<evidence type="ECO:0000256" key="6">
    <source>
        <dbReference type="SAM" id="MobiDB-lite"/>
    </source>
</evidence>
<dbReference type="GO" id="GO:0005634">
    <property type="term" value="C:nucleus"/>
    <property type="evidence" value="ECO:0007669"/>
    <property type="project" value="UniProtKB-SubCell"/>
</dbReference>
<dbReference type="EMBL" id="JBJKFK010001940">
    <property type="protein sequence ID" value="KAL3311957.1"/>
    <property type="molecule type" value="Genomic_DNA"/>
</dbReference>
<dbReference type="InterPro" id="IPR001766">
    <property type="entry name" value="Fork_head_dom"/>
</dbReference>
<evidence type="ECO:0000256" key="5">
    <source>
        <dbReference type="PROSITE-ProRule" id="PRU00089"/>
    </source>
</evidence>
<dbReference type="PROSITE" id="PS50039">
    <property type="entry name" value="FORK_HEAD_3"/>
    <property type="match status" value="1"/>
</dbReference>
<dbReference type="InterPro" id="IPR036388">
    <property type="entry name" value="WH-like_DNA-bd_sf"/>
</dbReference>
<feature type="region of interest" description="Disordered" evidence="6">
    <location>
        <begin position="362"/>
        <end position="425"/>
    </location>
</feature>
<evidence type="ECO:0000256" key="1">
    <source>
        <dbReference type="ARBA" id="ARBA00023015"/>
    </source>
</evidence>
<keyword evidence="1" id="KW-0805">Transcription regulation</keyword>
<dbReference type="Pfam" id="PF00250">
    <property type="entry name" value="Forkhead"/>
    <property type="match status" value="1"/>
</dbReference>
<evidence type="ECO:0000256" key="4">
    <source>
        <dbReference type="ARBA" id="ARBA00023242"/>
    </source>
</evidence>
<dbReference type="Proteomes" id="UP001626550">
    <property type="component" value="Unassembled WGS sequence"/>
</dbReference>
<dbReference type="PANTHER" id="PTHR46805:SF4">
    <property type="entry name" value="FORKHEAD BOX PROTEIN J1.2"/>
    <property type="match status" value="1"/>
</dbReference>
<dbReference type="CDD" id="cd20023">
    <property type="entry name" value="FH_FOXJ1"/>
    <property type="match status" value="1"/>
</dbReference>
<dbReference type="InterPro" id="IPR036390">
    <property type="entry name" value="WH_DNA-bd_sf"/>
</dbReference>
<evidence type="ECO:0000313" key="8">
    <source>
        <dbReference type="EMBL" id="KAL3311957.1"/>
    </source>
</evidence>
<feature type="DNA-binding region" description="Fork-head" evidence="5">
    <location>
        <begin position="94"/>
        <end position="188"/>
    </location>
</feature>
<dbReference type="AlphaFoldDB" id="A0ABD2PWZ5"/>
<dbReference type="GO" id="GO:0003677">
    <property type="term" value="F:DNA binding"/>
    <property type="evidence" value="ECO:0007669"/>
    <property type="project" value="UniProtKB-UniRule"/>
</dbReference>
<dbReference type="PRINTS" id="PR00053">
    <property type="entry name" value="FORKHEAD"/>
</dbReference>